<keyword evidence="2" id="KW-1185">Reference proteome</keyword>
<accession>A0ABU6ZPV4</accession>
<organism evidence="1 2">
    <name type="scientific">Stylosanthes scabra</name>
    <dbReference type="NCBI Taxonomy" id="79078"/>
    <lineage>
        <taxon>Eukaryota</taxon>
        <taxon>Viridiplantae</taxon>
        <taxon>Streptophyta</taxon>
        <taxon>Embryophyta</taxon>
        <taxon>Tracheophyta</taxon>
        <taxon>Spermatophyta</taxon>
        <taxon>Magnoliopsida</taxon>
        <taxon>eudicotyledons</taxon>
        <taxon>Gunneridae</taxon>
        <taxon>Pentapetalae</taxon>
        <taxon>rosids</taxon>
        <taxon>fabids</taxon>
        <taxon>Fabales</taxon>
        <taxon>Fabaceae</taxon>
        <taxon>Papilionoideae</taxon>
        <taxon>50 kb inversion clade</taxon>
        <taxon>dalbergioids sensu lato</taxon>
        <taxon>Dalbergieae</taxon>
        <taxon>Pterocarpus clade</taxon>
        <taxon>Stylosanthes</taxon>
    </lineage>
</organism>
<dbReference type="EMBL" id="JASCZI010272993">
    <property type="protein sequence ID" value="MED6223998.1"/>
    <property type="molecule type" value="Genomic_DNA"/>
</dbReference>
<dbReference type="Proteomes" id="UP001341840">
    <property type="component" value="Unassembled WGS sequence"/>
</dbReference>
<name>A0ABU6ZPV4_9FABA</name>
<comment type="caution">
    <text evidence="1">The sequence shown here is derived from an EMBL/GenBank/DDBJ whole genome shotgun (WGS) entry which is preliminary data.</text>
</comment>
<gene>
    <name evidence="1" type="ORF">PIB30_079576</name>
</gene>
<evidence type="ECO:0000313" key="1">
    <source>
        <dbReference type="EMBL" id="MED6223998.1"/>
    </source>
</evidence>
<reference evidence="1 2" key="1">
    <citation type="journal article" date="2023" name="Plants (Basel)">
        <title>Bridging the Gap: Combining Genomics and Transcriptomics Approaches to Understand Stylosanthes scabra, an Orphan Legume from the Brazilian Caatinga.</title>
        <authorList>
            <person name="Ferreira-Neto J.R.C."/>
            <person name="da Silva M.D."/>
            <person name="Binneck E."/>
            <person name="de Melo N.F."/>
            <person name="da Silva R.H."/>
            <person name="de Melo A.L.T.M."/>
            <person name="Pandolfi V."/>
            <person name="Bustamante F.O."/>
            <person name="Brasileiro-Vidal A.C."/>
            <person name="Benko-Iseppon A.M."/>
        </authorList>
    </citation>
    <scope>NUCLEOTIDE SEQUENCE [LARGE SCALE GENOMIC DNA]</scope>
    <source>
        <tissue evidence="1">Leaves</tissue>
    </source>
</reference>
<evidence type="ECO:0000313" key="2">
    <source>
        <dbReference type="Proteomes" id="UP001341840"/>
    </source>
</evidence>
<sequence length="114" mass="13071">MLPYSNPTPHFPTSHFLHPHLYVSLISRFVCRYAGRAKGRRGARGDAQEDEPVVNELVNLHRLNELWHIAGALNTQDIKKLVHNSPHILLTNLPHRVQNEILQLIKRIHALDIA</sequence>
<protein>
    <submittedName>
        <fullName evidence="1">Uncharacterized protein</fullName>
    </submittedName>
</protein>
<proteinExistence type="predicted"/>